<dbReference type="Pfam" id="PF05066">
    <property type="entry name" value="HARE-HTH"/>
    <property type="match status" value="1"/>
</dbReference>
<comment type="function">
    <text evidence="6">Participates in both the initiation and recycling phases of transcription. In the presence of the delta subunit, RNAP displays an increased specificity of transcription, a decreased affinity for nucleic acids, and an increased efficiency of RNA synthesis because of enhanced recycling.</text>
</comment>
<feature type="compositionally biased region" description="Acidic residues" evidence="7">
    <location>
        <begin position="163"/>
        <end position="187"/>
    </location>
</feature>
<sequence>MKITALEGQNIKELSMIEVAHAILEQNEKAMTFAEILNAVQDYLEKSDDDIKATISRFYTEVNTDGSFIPLGNGLWALRSWYAIDEIDEEVIALDEIEDDDETEKPVKKRSKVNAFGIEDVIDPEDESASGDDSDDITYDDENPDDEKDEVEAYDADLKEVELDNVDEDVEIDVEDDDDNDLDTDDD</sequence>
<evidence type="ECO:0000256" key="3">
    <source>
        <dbReference type="ARBA" id="ARBA00022679"/>
    </source>
</evidence>
<keyword evidence="5 6" id="KW-0804">Transcription</keyword>
<accession>A0ABV9JDI8</accession>
<dbReference type="Proteomes" id="UP001595987">
    <property type="component" value="Unassembled WGS sequence"/>
</dbReference>
<proteinExistence type="inferred from homology"/>
<gene>
    <name evidence="6 9" type="primary">rpoE</name>
    <name evidence="9" type="ORF">ACFO26_00840</name>
</gene>
<evidence type="ECO:0000256" key="7">
    <source>
        <dbReference type="SAM" id="MobiDB-lite"/>
    </source>
</evidence>
<feature type="region of interest" description="Disordered" evidence="7">
    <location>
        <begin position="118"/>
        <end position="187"/>
    </location>
</feature>
<evidence type="ECO:0000256" key="2">
    <source>
        <dbReference type="ARBA" id="ARBA00022478"/>
    </source>
</evidence>
<feature type="compositionally biased region" description="Acidic residues" evidence="7">
    <location>
        <begin position="120"/>
        <end position="155"/>
    </location>
</feature>
<dbReference type="InterPro" id="IPR007759">
    <property type="entry name" value="Asxl_HARE-HTH"/>
</dbReference>
<organism evidence="9 10">
    <name type="scientific">Lactococcus nasutitermitis</name>
    <dbReference type="NCBI Taxonomy" id="1652957"/>
    <lineage>
        <taxon>Bacteria</taxon>
        <taxon>Bacillati</taxon>
        <taxon>Bacillota</taxon>
        <taxon>Bacilli</taxon>
        <taxon>Lactobacillales</taxon>
        <taxon>Streptococcaceae</taxon>
        <taxon>Lactococcus</taxon>
    </lineage>
</organism>
<evidence type="ECO:0000259" key="8">
    <source>
        <dbReference type="PROSITE" id="PS51913"/>
    </source>
</evidence>
<dbReference type="Gene3D" id="1.10.10.1250">
    <property type="entry name" value="RNA polymerase, subunit delta, N-terminal domain"/>
    <property type="match status" value="1"/>
</dbReference>
<name>A0ABV9JDI8_9LACT</name>
<reference evidence="10" key="1">
    <citation type="journal article" date="2019" name="Int. J. Syst. Evol. Microbiol.">
        <title>The Global Catalogue of Microorganisms (GCM) 10K type strain sequencing project: providing services to taxonomists for standard genome sequencing and annotation.</title>
        <authorList>
            <consortium name="The Broad Institute Genomics Platform"/>
            <consortium name="The Broad Institute Genome Sequencing Center for Infectious Disease"/>
            <person name="Wu L."/>
            <person name="Ma J."/>
        </authorList>
    </citation>
    <scope>NUCLEOTIDE SEQUENCE [LARGE SCALE GENOMIC DNA]</scope>
    <source>
        <strain evidence="10">CCUG 63287</strain>
    </source>
</reference>
<keyword evidence="3 6" id="KW-0808">Transferase</keyword>
<dbReference type="RefSeq" id="WP_213534397.1">
    <property type="nucleotide sequence ID" value="NZ_BOVQ01000003.1"/>
</dbReference>
<dbReference type="GO" id="GO:0003899">
    <property type="term" value="F:DNA-directed RNA polymerase activity"/>
    <property type="evidence" value="ECO:0007669"/>
    <property type="project" value="UniProtKB-EC"/>
</dbReference>
<evidence type="ECO:0000313" key="9">
    <source>
        <dbReference type="EMBL" id="MFC4651454.1"/>
    </source>
</evidence>
<keyword evidence="10" id="KW-1185">Reference proteome</keyword>
<dbReference type="PROSITE" id="PS51913">
    <property type="entry name" value="HTH_HARE"/>
    <property type="match status" value="1"/>
</dbReference>
<protein>
    <recommendedName>
        <fullName evidence="6">Probable DNA-directed RNA polymerase subunit delta</fullName>
    </recommendedName>
    <alternativeName>
        <fullName evidence="6">RNAP delta factor</fullName>
    </alternativeName>
</protein>
<dbReference type="EMBL" id="JBHSGD010000001">
    <property type="protein sequence ID" value="MFC4651454.1"/>
    <property type="molecule type" value="Genomic_DNA"/>
</dbReference>
<evidence type="ECO:0000256" key="4">
    <source>
        <dbReference type="ARBA" id="ARBA00022695"/>
    </source>
</evidence>
<dbReference type="NCBIfam" id="TIGR04567">
    <property type="entry name" value="RNAP_delt_lowGC"/>
    <property type="match status" value="1"/>
</dbReference>
<evidence type="ECO:0000256" key="6">
    <source>
        <dbReference type="HAMAP-Rule" id="MF_00357"/>
    </source>
</evidence>
<evidence type="ECO:0000256" key="5">
    <source>
        <dbReference type="ARBA" id="ARBA00023163"/>
    </source>
</evidence>
<comment type="similarity">
    <text evidence="1 6">Belongs to the RpoE family.</text>
</comment>
<dbReference type="HAMAP" id="MF_00357">
    <property type="entry name" value="RNApol_bact_RpoE"/>
    <property type="match status" value="1"/>
</dbReference>
<keyword evidence="2 6" id="KW-0240">DNA-directed RNA polymerase</keyword>
<evidence type="ECO:0000313" key="10">
    <source>
        <dbReference type="Proteomes" id="UP001595987"/>
    </source>
</evidence>
<evidence type="ECO:0000256" key="1">
    <source>
        <dbReference type="ARBA" id="ARBA00009828"/>
    </source>
</evidence>
<keyword evidence="4 6" id="KW-0548">Nucleotidyltransferase</keyword>
<dbReference type="GO" id="GO:0000428">
    <property type="term" value="C:DNA-directed RNA polymerase complex"/>
    <property type="evidence" value="ECO:0007669"/>
    <property type="project" value="UniProtKB-KW"/>
</dbReference>
<comment type="caution">
    <text evidence="9">The sequence shown here is derived from an EMBL/GenBank/DDBJ whole genome shotgun (WGS) entry which is preliminary data.</text>
</comment>
<comment type="subunit">
    <text evidence="6">RNAP is composed of a core of 2 alpha, a beta and a beta' subunits. The core is associated with a delta subunit and one of several sigma factors.</text>
</comment>
<dbReference type="InterPro" id="IPR029757">
    <property type="entry name" value="RpoE"/>
</dbReference>
<dbReference type="InterPro" id="IPR038087">
    <property type="entry name" value="RNAP_delta_N_dom_sf"/>
</dbReference>
<feature type="domain" description="HTH HARE-type" evidence="8">
    <location>
        <begin position="14"/>
        <end position="81"/>
    </location>
</feature>